<evidence type="ECO:0000256" key="7">
    <source>
        <dbReference type="ARBA" id="ARBA00022723"/>
    </source>
</evidence>
<dbReference type="HOGENOM" id="CLU_095321_4_1_5"/>
<sequence>MRSTPKNYGTVAILFHWASAILIIALIGSGFRSGFSDDAATKMAVLRVHLPAAGLVLLLTIVRLVWWRRFDVKTAPVDGVPHWQDVIARWTHRALYLTVLLMLASGIAMLVLSGRPDALFGAAPLPELADLKPRAAHGIVARVFAGLIVLHALAAIYHHMVLKDRTLRRMWFGRT</sequence>
<dbReference type="EMBL" id="CP003740">
    <property type="protein sequence ID" value="AGI69192.1"/>
    <property type="molecule type" value="Genomic_DNA"/>
</dbReference>
<dbReference type="GO" id="GO:0022904">
    <property type="term" value="P:respiratory electron transport chain"/>
    <property type="evidence" value="ECO:0007669"/>
    <property type="project" value="InterPro"/>
</dbReference>
<keyword evidence="9 13" id="KW-1133">Transmembrane helix</keyword>
<evidence type="ECO:0000313" key="16">
    <source>
        <dbReference type="Proteomes" id="UP000005307"/>
    </source>
</evidence>
<evidence type="ECO:0000256" key="3">
    <source>
        <dbReference type="ARBA" id="ARBA00022448"/>
    </source>
</evidence>
<feature type="transmembrane region" description="Helical" evidence="13">
    <location>
        <begin position="94"/>
        <end position="115"/>
    </location>
</feature>
<keyword evidence="4" id="KW-1003">Cell membrane</keyword>
<feature type="transmembrane region" description="Helical" evidence="13">
    <location>
        <begin position="7"/>
        <end position="28"/>
    </location>
</feature>
<evidence type="ECO:0000256" key="1">
    <source>
        <dbReference type="ARBA" id="ARBA00001970"/>
    </source>
</evidence>
<evidence type="ECO:0000259" key="14">
    <source>
        <dbReference type="Pfam" id="PF01292"/>
    </source>
</evidence>
<dbReference type="RefSeq" id="WP_015501143.1">
    <property type="nucleotide sequence ID" value="NC_020911.1"/>
</dbReference>
<evidence type="ECO:0000313" key="15">
    <source>
        <dbReference type="EMBL" id="AGI69192.1"/>
    </source>
</evidence>
<evidence type="ECO:0000256" key="10">
    <source>
        <dbReference type="ARBA" id="ARBA00023004"/>
    </source>
</evidence>
<evidence type="ECO:0000256" key="12">
    <source>
        <dbReference type="ARBA" id="ARBA00037975"/>
    </source>
</evidence>
<comment type="cofactor">
    <cofactor evidence="1">
        <name>heme b</name>
        <dbReference type="ChEBI" id="CHEBI:60344"/>
    </cofactor>
</comment>
<dbReference type="STRING" id="391626.OAN307_c37330"/>
<dbReference type="AlphaFoldDB" id="M9RAH1"/>
<evidence type="ECO:0000256" key="11">
    <source>
        <dbReference type="ARBA" id="ARBA00023136"/>
    </source>
</evidence>
<dbReference type="GO" id="GO:0009055">
    <property type="term" value="F:electron transfer activity"/>
    <property type="evidence" value="ECO:0007669"/>
    <property type="project" value="InterPro"/>
</dbReference>
<protein>
    <recommendedName>
        <fullName evidence="14">Cytochrome b561 bacterial/Ni-hydrogenase domain-containing protein</fullName>
    </recommendedName>
</protein>
<evidence type="ECO:0000256" key="13">
    <source>
        <dbReference type="SAM" id="Phobius"/>
    </source>
</evidence>
<evidence type="ECO:0000256" key="5">
    <source>
        <dbReference type="ARBA" id="ARBA00022617"/>
    </source>
</evidence>
<keyword evidence="5" id="KW-0349">Heme</keyword>
<name>M9RAH1_9RHOB</name>
<dbReference type="PANTHER" id="PTHR30529">
    <property type="entry name" value="CYTOCHROME B561"/>
    <property type="match status" value="1"/>
</dbReference>
<feature type="domain" description="Cytochrome b561 bacterial/Ni-hydrogenase" evidence="14">
    <location>
        <begin position="7"/>
        <end position="173"/>
    </location>
</feature>
<evidence type="ECO:0000256" key="2">
    <source>
        <dbReference type="ARBA" id="ARBA00004651"/>
    </source>
</evidence>
<dbReference type="KEGG" id="oat:OAN307_c37330"/>
<dbReference type="GO" id="GO:0046872">
    <property type="term" value="F:metal ion binding"/>
    <property type="evidence" value="ECO:0007669"/>
    <property type="project" value="UniProtKB-KW"/>
</dbReference>
<keyword evidence="8" id="KW-0249">Electron transport</keyword>
<evidence type="ECO:0000256" key="4">
    <source>
        <dbReference type="ARBA" id="ARBA00022475"/>
    </source>
</evidence>
<keyword evidence="3" id="KW-0813">Transport</keyword>
<keyword evidence="6 13" id="KW-0812">Transmembrane</keyword>
<dbReference type="InterPro" id="IPR052168">
    <property type="entry name" value="Cytochrome_b561_oxidase"/>
</dbReference>
<dbReference type="GO" id="GO:0005886">
    <property type="term" value="C:plasma membrane"/>
    <property type="evidence" value="ECO:0007669"/>
    <property type="project" value="UniProtKB-SubCell"/>
</dbReference>
<dbReference type="PANTHER" id="PTHR30529:SF7">
    <property type="entry name" value="CYTOCHROME B561 BACTERIAL_NI-HYDROGENASE DOMAIN-CONTAINING PROTEIN"/>
    <property type="match status" value="1"/>
</dbReference>
<gene>
    <name evidence="15" type="ORF">OAN307_c37330</name>
</gene>
<dbReference type="SUPFAM" id="SSF81342">
    <property type="entry name" value="Transmembrane di-heme cytochromes"/>
    <property type="match status" value="1"/>
</dbReference>
<accession>M9RAH1</accession>
<dbReference type="InterPro" id="IPR016174">
    <property type="entry name" value="Di-haem_cyt_TM"/>
</dbReference>
<keyword evidence="11 13" id="KW-0472">Membrane</keyword>
<dbReference type="OrthoDB" id="8156287at2"/>
<feature type="transmembrane region" description="Helical" evidence="13">
    <location>
        <begin position="48"/>
        <end position="66"/>
    </location>
</feature>
<proteinExistence type="inferred from homology"/>
<keyword evidence="10" id="KW-0408">Iron</keyword>
<reference evidence="15 16" key="1">
    <citation type="journal article" date="2013" name="PLoS ONE">
        <title>Poles Apart: Arctic and Antarctic Octadecabacter strains Share High Genome Plasticity and a New Type of Xanthorhodopsin.</title>
        <authorList>
            <person name="Vollmers J."/>
            <person name="Voget S."/>
            <person name="Dietrich S."/>
            <person name="Gollnow K."/>
            <person name="Smits M."/>
            <person name="Meyer K."/>
            <person name="Brinkhoff T."/>
            <person name="Simon M."/>
            <person name="Daniel R."/>
        </authorList>
    </citation>
    <scope>NUCLEOTIDE SEQUENCE [LARGE SCALE GENOMIC DNA]</scope>
    <source>
        <strain evidence="15 16">307</strain>
    </source>
</reference>
<evidence type="ECO:0000256" key="8">
    <source>
        <dbReference type="ARBA" id="ARBA00022982"/>
    </source>
</evidence>
<comment type="subcellular location">
    <subcellularLocation>
        <location evidence="2">Cell membrane</location>
        <topology evidence="2">Multi-pass membrane protein</topology>
    </subcellularLocation>
</comment>
<dbReference type="InterPro" id="IPR011577">
    <property type="entry name" value="Cyt_b561_bac/Ni-Hgenase"/>
</dbReference>
<keyword evidence="16" id="KW-1185">Reference proteome</keyword>
<dbReference type="Pfam" id="PF01292">
    <property type="entry name" value="Ni_hydr_CYTB"/>
    <property type="match status" value="1"/>
</dbReference>
<comment type="similarity">
    <text evidence="12">Belongs to the cytochrome b561 family.</text>
</comment>
<dbReference type="GO" id="GO:0020037">
    <property type="term" value="F:heme binding"/>
    <property type="evidence" value="ECO:0007669"/>
    <property type="project" value="TreeGrafter"/>
</dbReference>
<dbReference type="eggNOG" id="COG3038">
    <property type="taxonomic scope" value="Bacteria"/>
</dbReference>
<feature type="transmembrane region" description="Helical" evidence="13">
    <location>
        <begin position="135"/>
        <end position="160"/>
    </location>
</feature>
<evidence type="ECO:0000256" key="9">
    <source>
        <dbReference type="ARBA" id="ARBA00022989"/>
    </source>
</evidence>
<keyword evidence="7" id="KW-0479">Metal-binding</keyword>
<dbReference type="Proteomes" id="UP000005307">
    <property type="component" value="Chromosome"/>
</dbReference>
<organism evidence="15 16">
    <name type="scientific">Octadecabacter antarcticus 307</name>
    <dbReference type="NCBI Taxonomy" id="391626"/>
    <lineage>
        <taxon>Bacteria</taxon>
        <taxon>Pseudomonadati</taxon>
        <taxon>Pseudomonadota</taxon>
        <taxon>Alphaproteobacteria</taxon>
        <taxon>Rhodobacterales</taxon>
        <taxon>Roseobacteraceae</taxon>
        <taxon>Octadecabacter</taxon>
    </lineage>
</organism>
<evidence type="ECO:0000256" key="6">
    <source>
        <dbReference type="ARBA" id="ARBA00022692"/>
    </source>
</evidence>